<dbReference type="AlphaFoldDB" id="A0A937RDX4"/>
<feature type="compositionally biased region" description="Basic residues" evidence="1">
    <location>
        <begin position="60"/>
        <end position="70"/>
    </location>
</feature>
<evidence type="ECO:0000313" key="2">
    <source>
        <dbReference type="EMBL" id="MBL7628167.1"/>
    </source>
</evidence>
<dbReference type="RefSeq" id="WP_203005666.1">
    <property type="nucleotide sequence ID" value="NZ_JADWYU010000019.1"/>
</dbReference>
<dbReference type="EMBL" id="JAEACQ010000174">
    <property type="protein sequence ID" value="MBL7628167.1"/>
    <property type="molecule type" value="Genomic_DNA"/>
</dbReference>
<feature type="region of interest" description="Disordered" evidence="1">
    <location>
        <begin position="1"/>
        <end position="70"/>
    </location>
</feature>
<organism evidence="2 3">
    <name type="scientific">Frankia nepalensis</name>
    <dbReference type="NCBI Taxonomy" id="1836974"/>
    <lineage>
        <taxon>Bacteria</taxon>
        <taxon>Bacillati</taxon>
        <taxon>Actinomycetota</taxon>
        <taxon>Actinomycetes</taxon>
        <taxon>Frankiales</taxon>
        <taxon>Frankiaceae</taxon>
        <taxon>Frankia</taxon>
    </lineage>
</organism>
<feature type="compositionally biased region" description="Basic and acidic residues" evidence="1">
    <location>
        <begin position="10"/>
        <end position="45"/>
    </location>
</feature>
<keyword evidence="3" id="KW-1185">Reference proteome</keyword>
<gene>
    <name evidence="2" type="ORF">I7412_13615</name>
</gene>
<reference evidence="2" key="1">
    <citation type="submission" date="2020-12" db="EMBL/GenBank/DDBJ databases">
        <title>Genomic characterization of non-nitrogen-fixing Frankia strains.</title>
        <authorList>
            <person name="Carlos-Shanley C."/>
            <person name="Guerra T."/>
            <person name="Hahn D."/>
        </authorList>
    </citation>
    <scope>NUCLEOTIDE SEQUENCE</scope>
    <source>
        <strain evidence="2">CN6</strain>
    </source>
</reference>
<comment type="caution">
    <text evidence="2">The sequence shown here is derived from an EMBL/GenBank/DDBJ whole genome shotgun (WGS) entry which is preliminary data.</text>
</comment>
<evidence type="ECO:0000313" key="3">
    <source>
        <dbReference type="Proteomes" id="UP000604475"/>
    </source>
</evidence>
<proteinExistence type="predicted"/>
<name>A0A937RDX4_9ACTN</name>
<evidence type="ECO:0000256" key="1">
    <source>
        <dbReference type="SAM" id="MobiDB-lite"/>
    </source>
</evidence>
<sequence length="70" mass="8225">MWSWQINEAAGRERGEQLRREAEAARTARRARPADEEPRPRRLALDPDEVYPEEPGDRRGARRRSSNRRG</sequence>
<dbReference type="Proteomes" id="UP000604475">
    <property type="component" value="Unassembled WGS sequence"/>
</dbReference>
<protein>
    <submittedName>
        <fullName evidence="2">Uncharacterized protein</fullName>
    </submittedName>
</protein>
<accession>A0A937RDX4</accession>